<sequence length="341" mass="38678">MFTEQIRNHGPQQRPSRARVAGSSLFRGLQMSSCTMRRARVVFFGKRMIFRVILEFRFGRVDGRNARARRGLSSRADRFLRELDAASETLTKRLNIVLNCRVVVSSYRQIDSANIKRSGNVVTSKLRQGERVAPRALGWRTFLVITITHRLSFLNRSADRYLFDMRAIAARWSGAVVFEEETIAGCHAGITGSSIGPLDCTSPIYSKELRVRCRSHSQFQCQSLSMAILVFSCRWVSLRDNSSLTSPSTPPQPQSSILSGDTTEYKFLVRNIDGTLRHADSSETRPCAGRPGAHLCDEEEPSWVYEFSSCGHFHFITQSWRTVHRINETITRRRTAIAHST</sequence>
<dbReference type="EMBL" id="BGZK01000217">
    <property type="protein sequence ID" value="GBP29198.1"/>
    <property type="molecule type" value="Genomic_DNA"/>
</dbReference>
<evidence type="ECO:0000313" key="1">
    <source>
        <dbReference type="EMBL" id="GBP29198.1"/>
    </source>
</evidence>
<comment type="caution">
    <text evidence="1">The sequence shown here is derived from an EMBL/GenBank/DDBJ whole genome shotgun (WGS) entry which is preliminary data.</text>
</comment>
<protein>
    <submittedName>
        <fullName evidence="1">Uncharacterized protein</fullName>
    </submittedName>
</protein>
<keyword evidence="2" id="KW-1185">Reference proteome</keyword>
<gene>
    <name evidence="1" type="ORF">EVAR_20560_1</name>
</gene>
<accession>A0A4C1URW7</accession>
<name>A0A4C1URW7_EUMVA</name>
<dbReference type="Proteomes" id="UP000299102">
    <property type="component" value="Unassembled WGS sequence"/>
</dbReference>
<dbReference type="AlphaFoldDB" id="A0A4C1URW7"/>
<evidence type="ECO:0000313" key="2">
    <source>
        <dbReference type="Proteomes" id="UP000299102"/>
    </source>
</evidence>
<reference evidence="1 2" key="1">
    <citation type="journal article" date="2019" name="Commun. Biol.">
        <title>The bagworm genome reveals a unique fibroin gene that provides high tensile strength.</title>
        <authorList>
            <person name="Kono N."/>
            <person name="Nakamura H."/>
            <person name="Ohtoshi R."/>
            <person name="Tomita M."/>
            <person name="Numata K."/>
            <person name="Arakawa K."/>
        </authorList>
    </citation>
    <scope>NUCLEOTIDE SEQUENCE [LARGE SCALE GENOMIC DNA]</scope>
</reference>
<proteinExistence type="predicted"/>
<organism evidence="1 2">
    <name type="scientific">Eumeta variegata</name>
    <name type="common">Bagworm moth</name>
    <name type="synonym">Eumeta japonica</name>
    <dbReference type="NCBI Taxonomy" id="151549"/>
    <lineage>
        <taxon>Eukaryota</taxon>
        <taxon>Metazoa</taxon>
        <taxon>Ecdysozoa</taxon>
        <taxon>Arthropoda</taxon>
        <taxon>Hexapoda</taxon>
        <taxon>Insecta</taxon>
        <taxon>Pterygota</taxon>
        <taxon>Neoptera</taxon>
        <taxon>Endopterygota</taxon>
        <taxon>Lepidoptera</taxon>
        <taxon>Glossata</taxon>
        <taxon>Ditrysia</taxon>
        <taxon>Tineoidea</taxon>
        <taxon>Psychidae</taxon>
        <taxon>Oiketicinae</taxon>
        <taxon>Eumeta</taxon>
    </lineage>
</organism>